<evidence type="ECO:0000256" key="1">
    <source>
        <dbReference type="SAM" id="MobiDB-lite"/>
    </source>
</evidence>
<feature type="non-terminal residue" evidence="2">
    <location>
        <position position="147"/>
    </location>
</feature>
<proteinExistence type="predicted"/>
<feature type="region of interest" description="Disordered" evidence="1">
    <location>
        <begin position="1"/>
        <end position="147"/>
    </location>
</feature>
<sequence length="147" mass="16130">ADDRTLHPHGTHRAGPGRGRGRALPPPRRARLRRPAPVVGARLPAHRPGGLPPLRARRPRRRHPPVAGRADRRARALRLHRPPPRPRRPPGPAHRAHRPGLAGGRRRALDHRRDRVRLGPGAGAPAARSTDRGPREGRRGAPRGPPL</sequence>
<evidence type="ECO:0000313" key="2">
    <source>
        <dbReference type="EMBL" id="CAA9494246.1"/>
    </source>
</evidence>
<dbReference type="EMBL" id="CADCVS010000214">
    <property type="protein sequence ID" value="CAA9494246.1"/>
    <property type="molecule type" value="Genomic_DNA"/>
</dbReference>
<feature type="compositionally biased region" description="Basic residues" evidence="1">
    <location>
        <begin position="75"/>
        <end position="110"/>
    </location>
</feature>
<gene>
    <name evidence="2" type="ORF">AVDCRST_MAG30-1552</name>
</gene>
<feature type="non-terminal residue" evidence="2">
    <location>
        <position position="1"/>
    </location>
</feature>
<feature type="compositionally biased region" description="Low complexity" evidence="1">
    <location>
        <begin position="35"/>
        <end position="54"/>
    </location>
</feature>
<feature type="compositionally biased region" description="Basic residues" evidence="1">
    <location>
        <begin position="55"/>
        <end position="64"/>
    </location>
</feature>
<name>A0A6J4SJY8_9ACTN</name>
<accession>A0A6J4SJY8</accession>
<dbReference type="AlphaFoldDB" id="A0A6J4SJY8"/>
<feature type="compositionally biased region" description="Basic and acidic residues" evidence="1">
    <location>
        <begin position="129"/>
        <end position="139"/>
    </location>
</feature>
<reference evidence="2" key="1">
    <citation type="submission" date="2020-02" db="EMBL/GenBank/DDBJ databases">
        <authorList>
            <person name="Meier V. D."/>
        </authorList>
    </citation>
    <scope>NUCLEOTIDE SEQUENCE</scope>
    <source>
        <strain evidence="2">AVDCRST_MAG30</strain>
    </source>
</reference>
<organism evidence="2">
    <name type="scientific">uncultured Solirubrobacteraceae bacterium</name>
    <dbReference type="NCBI Taxonomy" id="1162706"/>
    <lineage>
        <taxon>Bacteria</taxon>
        <taxon>Bacillati</taxon>
        <taxon>Actinomycetota</taxon>
        <taxon>Thermoleophilia</taxon>
        <taxon>Solirubrobacterales</taxon>
        <taxon>Solirubrobacteraceae</taxon>
        <taxon>environmental samples</taxon>
    </lineage>
</organism>
<protein>
    <submittedName>
        <fullName evidence="2">Uncharacterized protein</fullName>
    </submittedName>
</protein>